<evidence type="ECO:0000313" key="2">
    <source>
        <dbReference type="Proteomes" id="UP000004849"/>
    </source>
</evidence>
<reference evidence="1 2" key="2">
    <citation type="submission" date="2008-10" db="EMBL/GenBank/DDBJ databases">
        <authorList>
            <person name="Fulton L."/>
            <person name="Clifton S."/>
            <person name="Fulton B."/>
            <person name="Xu J."/>
            <person name="Minx P."/>
            <person name="Pepin K.H."/>
            <person name="Johnson M."/>
            <person name="Thiruvilangam P."/>
            <person name="Bhonagiri V."/>
            <person name="Nash W.E."/>
            <person name="Mardis E.R."/>
            <person name="Wilson R.K."/>
        </authorList>
    </citation>
    <scope>NUCLEOTIDE SEQUENCE [LARGE SCALE GENOMIC DNA]</scope>
    <source>
        <strain evidence="1 2">DSM 17855</strain>
    </source>
</reference>
<dbReference type="HOGENOM" id="CLU_3149379_0_0_10"/>
<dbReference type="AlphaFoldDB" id="B6VX19"/>
<dbReference type="Proteomes" id="UP000004849">
    <property type="component" value="Unassembled WGS sequence"/>
</dbReference>
<gene>
    <name evidence="1" type="ORF">BACDOR_01712</name>
</gene>
<organism evidence="1 2">
    <name type="scientific">Phocaeicola dorei DSM 17855</name>
    <dbReference type="NCBI Taxonomy" id="483217"/>
    <lineage>
        <taxon>Bacteria</taxon>
        <taxon>Pseudomonadati</taxon>
        <taxon>Bacteroidota</taxon>
        <taxon>Bacteroidia</taxon>
        <taxon>Bacteroidales</taxon>
        <taxon>Bacteroidaceae</taxon>
        <taxon>Phocaeicola</taxon>
    </lineage>
</organism>
<evidence type="ECO:0000313" key="1">
    <source>
        <dbReference type="EMBL" id="EEB25665.1"/>
    </source>
</evidence>
<protein>
    <submittedName>
        <fullName evidence="1">Uncharacterized protein</fullName>
    </submittedName>
</protein>
<proteinExistence type="predicted"/>
<dbReference type="EMBL" id="ABWZ01000034">
    <property type="protein sequence ID" value="EEB25665.1"/>
    <property type="molecule type" value="Genomic_DNA"/>
</dbReference>
<accession>B6VX19</accession>
<reference evidence="1 2" key="1">
    <citation type="submission" date="2008-10" db="EMBL/GenBank/DDBJ databases">
        <title>Draft genome sequence of Bacteroides dorei (DSM 17855).</title>
        <authorList>
            <person name="Sudarsanam P."/>
            <person name="Ley R."/>
            <person name="Guruge J."/>
            <person name="Turnbaugh P.J."/>
            <person name="Mahowald M."/>
            <person name="Liep D."/>
            <person name="Gordon J."/>
        </authorList>
    </citation>
    <scope>NUCLEOTIDE SEQUENCE [LARGE SCALE GENOMIC DNA]</scope>
    <source>
        <strain evidence="1 2">DSM 17855</strain>
    </source>
</reference>
<name>B6VX19_9BACT</name>
<sequence length="48" mass="5463">MTECFCTLCKCVKSDFCCRYVVGADSWVCPYGGTFDSYFELLKYPLIG</sequence>